<feature type="domain" description="YjiS-like" evidence="2">
    <location>
        <begin position="34"/>
        <end position="66"/>
    </location>
</feature>
<evidence type="ECO:0000313" key="4">
    <source>
        <dbReference type="Proteomes" id="UP000444174"/>
    </source>
</evidence>
<organism evidence="3 4">
    <name type="scientific">Tritonibacter litoralis</name>
    <dbReference type="NCBI Taxonomy" id="2662264"/>
    <lineage>
        <taxon>Bacteria</taxon>
        <taxon>Pseudomonadati</taxon>
        <taxon>Pseudomonadota</taxon>
        <taxon>Alphaproteobacteria</taxon>
        <taxon>Rhodobacterales</taxon>
        <taxon>Paracoccaceae</taxon>
        <taxon>Tritonibacter</taxon>
    </lineage>
</organism>
<keyword evidence="1" id="KW-1133">Transmembrane helix</keyword>
<dbReference type="InterPro" id="IPR009506">
    <property type="entry name" value="YjiS-like"/>
</dbReference>
<reference evidence="3 4" key="1">
    <citation type="submission" date="2019-10" db="EMBL/GenBank/DDBJ databases">
        <title>Epibacterium sp. nov., isolated from seawater.</title>
        <authorList>
            <person name="Zhang X."/>
            <person name="Li N."/>
        </authorList>
    </citation>
    <scope>NUCLEOTIDE SEQUENCE [LARGE SCALE GENOMIC DNA]</scope>
    <source>
        <strain evidence="3 4">SM1979</strain>
    </source>
</reference>
<dbReference type="Proteomes" id="UP000444174">
    <property type="component" value="Unassembled WGS sequence"/>
</dbReference>
<dbReference type="AlphaFoldDB" id="A0A843YDS5"/>
<dbReference type="RefSeq" id="WP_153214541.1">
    <property type="nucleotide sequence ID" value="NZ_WIBF01000001.1"/>
</dbReference>
<keyword evidence="4" id="KW-1185">Reference proteome</keyword>
<feature type="transmembrane region" description="Helical" evidence="1">
    <location>
        <begin position="20"/>
        <end position="39"/>
    </location>
</feature>
<evidence type="ECO:0000259" key="2">
    <source>
        <dbReference type="Pfam" id="PF06568"/>
    </source>
</evidence>
<keyword evidence="1" id="KW-0472">Membrane</keyword>
<dbReference type="EMBL" id="WIBF01000001">
    <property type="protein sequence ID" value="MQQ07229.1"/>
    <property type="molecule type" value="Genomic_DNA"/>
</dbReference>
<evidence type="ECO:0000313" key="3">
    <source>
        <dbReference type="EMBL" id="MQQ07229.1"/>
    </source>
</evidence>
<proteinExistence type="predicted"/>
<protein>
    <submittedName>
        <fullName evidence="3">DUF1127 domain-containing protein</fullName>
    </submittedName>
</protein>
<sequence>MTYIAKHHPHLNFLMERTALPMPAQMAITFAVVVTKWRLRQRTRQQLGKLDAYILKDIGVSEDQARHESTLPFWRP</sequence>
<accession>A0A843YDS5</accession>
<name>A0A843YDS5_9RHOB</name>
<evidence type="ECO:0000256" key="1">
    <source>
        <dbReference type="SAM" id="Phobius"/>
    </source>
</evidence>
<keyword evidence="1" id="KW-0812">Transmembrane</keyword>
<comment type="caution">
    <text evidence="3">The sequence shown here is derived from an EMBL/GenBank/DDBJ whole genome shotgun (WGS) entry which is preliminary data.</text>
</comment>
<gene>
    <name evidence="3" type="ORF">GFB49_02055</name>
</gene>
<dbReference type="Pfam" id="PF06568">
    <property type="entry name" value="YjiS-like"/>
    <property type="match status" value="1"/>
</dbReference>